<accession>A0A6J5LGN8</accession>
<dbReference type="EMBL" id="LR796257">
    <property type="protein sequence ID" value="CAB4132100.1"/>
    <property type="molecule type" value="Genomic_DNA"/>
</dbReference>
<protein>
    <submittedName>
        <fullName evidence="1">Uncharacterized protein</fullName>
    </submittedName>
</protein>
<evidence type="ECO:0000313" key="1">
    <source>
        <dbReference type="EMBL" id="CAB4132100.1"/>
    </source>
</evidence>
<proteinExistence type="predicted"/>
<organism evidence="1">
    <name type="scientific">uncultured Caudovirales phage</name>
    <dbReference type="NCBI Taxonomy" id="2100421"/>
    <lineage>
        <taxon>Viruses</taxon>
        <taxon>Duplodnaviria</taxon>
        <taxon>Heunggongvirae</taxon>
        <taxon>Uroviricota</taxon>
        <taxon>Caudoviricetes</taxon>
        <taxon>Peduoviridae</taxon>
        <taxon>Maltschvirus</taxon>
        <taxon>Maltschvirus maltsch</taxon>
    </lineage>
</organism>
<name>A0A6J5LGN8_9CAUD</name>
<sequence>MLDKQIALENGLKILSEYQRITFERYDRVVLPADGFIFWVRTDRQFTVDGSFHYAANNVQENTQVYGKNYVTFTTTSDIDDFNDIGESELFIGMFDDIQFSFSQRGKFYRSAGLFHYTGEAINPIMRTQIIDDVTQLKTVQIVNDSLPIFMSLNKYAPVYPAYRGLQNVRPPFLSVEITDSSTLQQIPVMDVNGNRDQLCKDTVEVTCYGLDNNAVLDYIRYIVIEQALLPFSGFGICNTPISKTVNIPQSELNVTANAKKIMFEINYYQSRTVEIAQQLIQQAIVSSLIPSTIIY</sequence>
<reference evidence="1" key="1">
    <citation type="submission" date="2020-04" db="EMBL/GenBank/DDBJ databases">
        <authorList>
            <person name="Chiriac C."/>
            <person name="Salcher M."/>
            <person name="Ghai R."/>
            <person name="Kavagutti S V."/>
        </authorList>
    </citation>
    <scope>NUCLEOTIDE SEQUENCE</scope>
</reference>
<gene>
    <name evidence="1" type="ORF">UFOVP136_39</name>
</gene>